<dbReference type="Gene3D" id="2.60.40.3440">
    <property type="match status" value="1"/>
</dbReference>
<evidence type="ECO:0000256" key="1">
    <source>
        <dbReference type="ARBA" id="ARBA00022737"/>
    </source>
</evidence>
<gene>
    <name evidence="5" type="ORF">SAMN05216282_102292</name>
</gene>
<reference evidence="5 6" key="1">
    <citation type="submission" date="2016-10" db="EMBL/GenBank/DDBJ databases">
        <authorList>
            <person name="de Groot N.N."/>
        </authorList>
    </citation>
    <scope>NUCLEOTIDE SEQUENCE [LARGE SCALE GENOMIC DNA]</scope>
    <source>
        <strain evidence="5 6">CGMCC 1.5382</strain>
    </source>
</reference>
<dbReference type="GO" id="GO:0000272">
    <property type="term" value="P:polysaccharide catabolic process"/>
    <property type="evidence" value="ECO:0007669"/>
    <property type="project" value="UniProtKB-KW"/>
</dbReference>
<evidence type="ECO:0000256" key="2">
    <source>
        <dbReference type="ARBA" id="ARBA00023295"/>
    </source>
</evidence>
<keyword evidence="6" id="KW-1185">Reference proteome</keyword>
<keyword evidence="4" id="KW-0472">Membrane</keyword>
<dbReference type="SUPFAM" id="SSF49265">
    <property type="entry name" value="Fibronectin type III"/>
    <property type="match status" value="2"/>
</dbReference>
<dbReference type="InterPro" id="IPR036116">
    <property type="entry name" value="FN3_sf"/>
</dbReference>
<keyword evidence="3" id="KW-0624">Polysaccharide degradation</keyword>
<evidence type="ECO:0000313" key="5">
    <source>
        <dbReference type="EMBL" id="SDK06332.1"/>
    </source>
</evidence>
<dbReference type="InterPro" id="IPR013783">
    <property type="entry name" value="Ig-like_fold"/>
</dbReference>
<keyword evidence="4" id="KW-1133">Transmembrane helix</keyword>
<dbReference type="RefSeq" id="WP_092321625.1">
    <property type="nucleotide sequence ID" value="NZ_FNFU01000002.1"/>
</dbReference>
<keyword evidence="4" id="KW-0812">Transmembrane</keyword>
<evidence type="ECO:0000313" key="6">
    <source>
        <dbReference type="Proteomes" id="UP000198701"/>
    </source>
</evidence>
<dbReference type="InterPro" id="IPR003961">
    <property type="entry name" value="FN3_dom"/>
</dbReference>
<proteinExistence type="predicted"/>
<evidence type="ECO:0000256" key="4">
    <source>
        <dbReference type="SAM" id="Phobius"/>
    </source>
</evidence>
<feature type="transmembrane region" description="Helical" evidence="4">
    <location>
        <begin position="12"/>
        <end position="36"/>
    </location>
</feature>
<dbReference type="InterPro" id="IPR050964">
    <property type="entry name" value="Striated_Muscle_Regulatory"/>
</dbReference>
<dbReference type="PANTHER" id="PTHR13817">
    <property type="entry name" value="TITIN"/>
    <property type="match status" value="1"/>
</dbReference>
<dbReference type="Gene3D" id="2.60.40.10">
    <property type="entry name" value="Immunoglobulins"/>
    <property type="match status" value="3"/>
</dbReference>
<dbReference type="Proteomes" id="UP000198701">
    <property type="component" value="Unassembled WGS sequence"/>
</dbReference>
<dbReference type="CDD" id="cd00063">
    <property type="entry name" value="FN3"/>
    <property type="match status" value="1"/>
</dbReference>
<dbReference type="GO" id="GO:0016798">
    <property type="term" value="F:hydrolase activity, acting on glycosyl bonds"/>
    <property type="evidence" value="ECO:0007669"/>
    <property type="project" value="UniProtKB-KW"/>
</dbReference>
<dbReference type="EMBL" id="FNFU01000002">
    <property type="protein sequence ID" value="SDK06332.1"/>
    <property type="molecule type" value="Genomic_DNA"/>
</dbReference>
<dbReference type="SMART" id="SM00060">
    <property type="entry name" value="FN3"/>
    <property type="match status" value="3"/>
</dbReference>
<organism evidence="5 6">
    <name type="scientific">Cryobacterium psychrotolerans</name>
    <dbReference type="NCBI Taxonomy" id="386301"/>
    <lineage>
        <taxon>Bacteria</taxon>
        <taxon>Bacillati</taxon>
        <taxon>Actinomycetota</taxon>
        <taxon>Actinomycetes</taxon>
        <taxon>Micrococcales</taxon>
        <taxon>Microbacteriaceae</taxon>
        <taxon>Cryobacterium</taxon>
    </lineage>
</organism>
<keyword evidence="2" id="KW-0326">Glycosidase</keyword>
<name>A0A1G8YTY7_9MICO</name>
<protein>
    <submittedName>
        <fullName evidence="5">Uncharacterized protein</fullName>
    </submittedName>
</protein>
<evidence type="ECO:0000256" key="3">
    <source>
        <dbReference type="ARBA" id="ARBA00023326"/>
    </source>
</evidence>
<keyword evidence="1" id="KW-0677">Repeat</keyword>
<dbReference type="OrthoDB" id="5241356at2"/>
<dbReference type="Pfam" id="PF17963">
    <property type="entry name" value="Big_9"/>
    <property type="match status" value="6"/>
</dbReference>
<dbReference type="PROSITE" id="PS50853">
    <property type="entry name" value="FN3"/>
    <property type="match status" value="1"/>
</dbReference>
<sequence length="1965" mass="202821">MIAGWLATHRSLVATATSGTVVAALIAGIAVVSGGYTAQRMDLGDAAVWVTNESRQVVGRANTAVRELNTVVQSGSSSLDVRQQGATVLVIDRGNSSLDIIDPATATVAESVPLPPVEPSVYLAEDRAVITSEGNMWNLEAAALADFDSLAEPTLALGAGSVTSMDADGVFFAFTPATGDLSRVDTTQGDAVVSTVSLQAGAREDGYQLTSVGGRWALLNEATRQLYLPGQMVDLSAEIAVADGPLLQQAAVTGDRVLVAHRGGLLGVPVSGGQPSVLVTGRTGDAAAPASAGKCSHAAWGDGTVWQSCTGQARKGAMETLAGVAGDARLGFRVNGSAVLLNDARNGAAWAVQQDNELIDNWDELIETVRDQQRVEDTDDDSAPEFEKTQVPPVALDDAFGARPGRAVTLPVLLNDYDPNGDVLVIASLSRIPDDAGRLELIGNNQQVQLTLPPTAAGRLSFGYTVNDGRGGVASATVTVAVRAEGENSPPAQARPTRATVQLGGRVTSQVLGDWIDPDGDPFYLTSATAPPPDQASFTPEGSVIYTDAGGGGELKQVGLVVSDGRLAGAGTMAVTVRPAGAVPIIAEPFVVLAAAGREMTVSPLLHVRGGSGPLRLSSVPAKPDVTVTPSFDGGTFRFTSNVVGTHEVEYAVTDGRTTATGRVRVEVVPAPESNTKPVTVPHTAFIRGRQSTVVDVLATDFDPAGGVLLVTGTMDVAPASGLRVEILDQHLLRLTLTKPLDAGQVTFGYRVSNGLAEAEGTVTVVEIAEPARKQAPIATADTISVRVGDAIDIPVLANDEHPDGEVLTLDPALAAGLPRGAGVLFASGTVLRYLAPTMAGNFTAVYRVNAPDGQFANAEVSISVREADEESNNPPVPKTVIARVLAGNTVRIPIPLSGIDPDGDSVQLLGQDTNPEKGSVATGGSDSIEYTSGEYSTGTDTFTYSVVDALGARASGTIRVGISPRLDGARNPVAAPDEVTVRPGSTVSVRVLGNDSDPDGGALTITAVKPSGSQGQAVVDGDVVSVTVPETEGRLGFIYEIRNERGGTSSNFLTVVVRADAPLSRPEASDTRLTLSDVLDRTTIDVDVLANVFFADAAARKLDVSVVPGFGRDARVTSAKRIRVSIGNDSRIIPFAVSHPDDPELVSHAFIWVPGYDDALPQLRRGAPALSIPSESTLMIDINDYVVAVGGKRVKLTDRTTVQATHSDGASLVSGDRRLAFTSADKYYGPASISFEVTDGSDAKDPAARTSTIVLPITVTPRTNQPPAFDGADIDIEPDETKVIDLGKLTAYPYPDDRAELAYTVLEPKPTGFSYSIDGQLLTVRAALKTRKGARSALTIGVRDDLSAGKAGRIDVRVVGSTRPIAVPAPDAAIAPRGRTTVVDVLANDGATNPFPATPLTVVGVRGLDRASLPAGVSITRSADSSRLAVTVSDTAAPVDTNLEYQVADATGDPDRFAWGTVRISVQDKADPVTNLRVTGFGDQKLSVSFNAGASNNSPISGYEVTLTDVGSGASVGTVLCASTACEIPTPGNGQSRAVRVSVAARNGMGLSVPTSLADPVWSDVVPPAPSGLAAAPLDGGLRLSWDAVGAVGGGTPVRGYVVTVGGTPQGEVSATGPQCDASSCSIDVAGLSNGADVAYTVSARNEAYPALSTWASSAGTGRPFGPARAGGISASGSDSDGTVIVSWDAFEGRGDPIDGYIVQRLSSDIVPTGAQACSVSAPAPGRLDPPQTGGAVEEQVAVSAGTRSVSFDNLLAANATYDFIVWGYNRAGCAHTPVATVRVREAPGAITDVRGAMEQREDAWDYRVTRVSPSAGVDHYNIRAADGTGPTVRFEGVGWPRELLGRPFGETVAFQLQACAPWGGCGEWSSMWAAPEESVSFAVTGLAYDEAGGVFSWTNGPDNGPALPAGYRCSVPGDATVPVTDADSPNTCTLPSPAPPAGTVRLTVTVPIDGTDRSYTYDR</sequence>
<dbReference type="NCBIfam" id="NF012211">
    <property type="entry name" value="tand_rpt_95"/>
    <property type="match status" value="1"/>
</dbReference>
<dbReference type="PANTHER" id="PTHR13817:SF73">
    <property type="entry name" value="FIBRONECTIN TYPE-III DOMAIN-CONTAINING PROTEIN"/>
    <property type="match status" value="1"/>
</dbReference>
<dbReference type="STRING" id="386301.SAMN05216282_102292"/>
<accession>A0A1G8YTY7</accession>
<keyword evidence="3" id="KW-0119">Carbohydrate metabolism</keyword>
<keyword evidence="2" id="KW-0378">Hydrolase</keyword>